<dbReference type="Pfam" id="PF03458">
    <property type="entry name" value="Gly_transporter"/>
    <property type="match status" value="2"/>
</dbReference>
<gene>
    <name evidence="9" type="ORF">MJ923_14580</name>
</gene>
<dbReference type="InterPro" id="IPR005115">
    <property type="entry name" value="Gly_transporter"/>
</dbReference>
<feature type="transmembrane region" description="Helical" evidence="7">
    <location>
        <begin position="92"/>
        <end position="110"/>
    </location>
</feature>
<dbReference type="RefSeq" id="WP_164551194.1">
    <property type="nucleotide sequence ID" value="NZ_JAKUDL010000005.1"/>
</dbReference>
<dbReference type="PANTHER" id="PTHR30506:SF3">
    <property type="entry name" value="UPF0126 INNER MEMBRANE PROTEIN YADS-RELATED"/>
    <property type="match status" value="1"/>
</dbReference>
<sequence length="211" mass="22717">MAQTEFIMILWLIGVLAEAMTGALAAGRKQMDLFGVVIIGLVTAVGGGTLRDMLLGNYPLIWIANWHYLIAIAAASLLTVLIAPLMRYLGRLFLAIDALGLAVFSITGAQKTLMLGFSPVVAVAMGVVTGVFGGVLRDILCNEIPLIFRREFYALASALTASAYVLLAMSGFGGWPSLLGCLLLGFGLRMCAIRYRWSMPTFNYQSDPHAH</sequence>
<evidence type="ECO:0000256" key="4">
    <source>
        <dbReference type="ARBA" id="ARBA00022692"/>
    </source>
</evidence>
<comment type="subcellular location">
    <subcellularLocation>
        <location evidence="1">Cell membrane</location>
        <topology evidence="1">Multi-pass membrane protein</topology>
    </subcellularLocation>
</comment>
<name>A0AAJ1BIY9_9GAMM</name>
<feature type="domain" description="Glycine transporter" evidence="8">
    <location>
        <begin position="9"/>
        <end position="83"/>
    </location>
</feature>
<dbReference type="Proteomes" id="UP001297581">
    <property type="component" value="Unassembled WGS sequence"/>
</dbReference>
<feature type="transmembrane region" description="Helical" evidence="7">
    <location>
        <begin position="116"/>
        <end position="140"/>
    </location>
</feature>
<keyword evidence="10" id="KW-1185">Reference proteome</keyword>
<feature type="transmembrane region" description="Helical" evidence="7">
    <location>
        <begin position="66"/>
        <end position="85"/>
    </location>
</feature>
<reference evidence="9 10" key="1">
    <citation type="submission" date="2022-02" db="EMBL/GenBank/DDBJ databases">
        <title>The genome sequence of Shewanella sp. 3B26.</title>
        <authorList>
            <person name="Du J."/>
        </authorList>
    </citation>
    <scope>NUCLEOTIDE SEQUENCE [LARGE SCALE GENOMIC DNA]</scope>
    <source>
        <strain evidence="9 10">3B26</strain>
    </source>
</reference>
<evidence type="ECO:0000256" key="7">
    <source>
        <dbReference type="SAM" id="Phobius"/>
    </source>
</evidence>
<feature type="transmembrane region" description="Helical" evidence="7">
    <location>
        <begin position="33"/>
        <end position="54"/>
    </location>
</feature>
<accession>A0AAJ1BIY9</accession>
<keyword evidence="4 7" id="KW-0812">Transmembrane</keyword>
<dbReference type="EMBL" id="JAKUDL010000005">
    <property type="protein sequence ID" value="MCH4295531.1"/>
    <property type="molecule type" value="Genomic_DNA"/>
</dbReference>
<evidence type="ECO:0000256" key="3">
    <source>
        <dbReference type="ARBA" id="ARBA00022475"/>
    </source>
</evidence>
<protein>
    <submittedName>
        <fullName evidence="9">Trimeric intracellular cation channel family protein</fullName>
    </submittedName>
</protein>
<dbReference type="PANTHER" id="PTHR30506">
    <property type="entry name" value="INNER MEMBRANE PROTEIN"/>
    <property type="match status" value="1"/>
</dbReference>
<organism evidence="9 10">
    <name type="scientific">Shewanella zhuhaiensis</name>
    <dbReference type="NCBI Taxonomy" id="2919576"/>
    <lineage>
        <taxon>Bacteria</taxon>
        <taxon>Pseudomonadati</taxon>
        <taxon>Pseudomonadota</taxon>
        <taxon>Gammaproteobacteria</taxon>
        <taxon>Alteromonadales</taxon>
        <taxon>Shewanellaceae</taxon>
        <taxon>Shewanella</taxon>
    </lineage>
</organism>
<evidence type="ECO:0000256" key="2">
    <source>
        <dbReference type="ARBA" id="ARBA00008193"/>
    </source>
</evidence>
<feature type="transmembrane region" description="Helical" evidence="7">
    <location>
        <begin position="175"/>
        <end position="192"/>
    </location>
</feature>
<evidence type="ECO:0000313" key="10">
    <source>
        <dbReference type="Proteomes" id="UP001297581"/>
    </source>
</evidence>
<comment type="caution">
    <text evidence="9">The sequence shown here is derived from an EMBL/GenBank/DDBJ whole genome shotgun (WGS) entry which is preliminary data.</text>
</comment>
<evidence type="ECO:0000256" key="6">
    <source>
        <dbReference type="ARBA" id="ARBA00023136"/>
    </source>
</evidence>
<keyword evidence="3" id="KW-1003">Cell membrane</keyword>
<keyword evidence="5 7" id="KW-1133">Transmembrane helix</keyword>
<dbReference type="GO" id="GO:0005886">
    <property type="term" value="C:plasma membrane"/>
    <property type="evidence" value="ECO:0007669"/>
    <property type="project" value="UniProtKB-SubCell"/>
</dbReference>
<evidence type="ECO:0000259" key="8">
    <source>
        <dbReference type="Pfam" id="PF03458"/>
    </source>
</evidence>
<comment type="similarity">
    <text evidence="2">Belongs to the UPF0126 family.</text>
</comment>
<evidence type="ECO:0000256" key="1">
    <source>
        <dbReference type="ARBA" id="ARBA00004651"/>
    </source>
</evidence>
<feature type="transmembrane region" description="Helical" evidence="7">
    <location>
        <begin position="152"/>
        <end position="169"/>
    </location>
</feature>
<feature type="domain" description="Glycine transporter" evidence="8">
    <location>
        <begin position="95"/>
        <end position="168"/>
    </location>
</feature>
<proteinExistence type="inferred from homology"/>
<evidence type="ECO:0000256" key="5">
    <source>
        <dbReference type="ARBA" id="ARBA00022989"/>
    </source>
</evidence>
<evidence type="ECO:0000313" key="9">
    <source>
        <dbReference type="EMBL" id="MCH4295531.1"/>
    </source>
</evidence>
<dbReference type="AlphaFoldDB" id="A0AAJ1BIY9"/>
<feature type="transmembrane region" description="Helical" evidence="7">
    <location>
        <begin position="6"/>
        <end position="26"/>
    </location>
</feature>
<keyword evidence="6 7" id="KW-0472">Membrane</keyword>